<dbReference type="EMBL" id="LODL01000021">
    <property type="protein sequence ID" value="KXB30376.1"/>
    <property type="molecule type" value="Genomic_DNA"/>
</dbReference>
<keyword evidence="1" id="KW-0678">Repressor</keyword>
<dbReference type="InterPro" id="IPR009057">
    <property type="entry name" value="Homeodomain-like_sf"/>
</dbReference>
<reference evidence="7 8" key="1">
    <citation type="submission" date="2015-12" db="EMBL/GenBank/DDBJ databases">
        <title>Nitrous oxide reduction kinetics distinguish bacteria harboring typical versus atypical NosZ.</title>
        <authorList>
            <person name="Yoon S."/>
            <person name="Nissen S."/>
            <person name="Park D."/>
            <person name="Sanford R.A."/>
            <person name="Loeffler F.E."/>
        </authorList>
    </citation>
    <scope>NUCLEOTIDE SEQUENCE [LARGE SCALE GENOMIC DNA]</scope>
    <source>
        <strain evidence="7 8">ATCC BAA-841</strain>
    </source>
</reference>
<evidence type="ECO:0000256" key="5">
    <source>
        <dbReference type="PROSITE-ProRule" id="PRU00335"/>
    </source>
</evidence>
<dbReference type="GO" id="GO:0003700">
    <property type="term" value="F:DNA-binding transcription factor activity"/>
    <property type="evidence" value="ECO:0007669"/>
    <property type="project" value="TreeGrafter"/>
</dbReference>
<accession>A0A133XHM0</accession>
<evidence type="ECO:0000313" key="8">
    <source>
        <dbReference type="Proteomes" id="UP000070186"/>
    </source>
</evidence>
<dbReference type="InterPro" id="IPR036271">
    <property type="entry name" value="Tet_transcr_reg_TetR-rel_C_sf"/>
</dbReference>
<dbReference type="InterPro" id="IPR001647">
    <property type="entry name" value="HTH_TetR"/>
</dbReference>
<dbReference type="GO" id="GO:0000976">
    <property type="term" value="F:transcription cis-regulatory region binding"/>
    <property type="evidence" value="ECO:0007669"/>
    <property type="project" value="TreeGrafter"/>
</dbReference>
<dbReference type="Proteomes" id="UP000070186">
    <property type="component" value="Unassembled WGS sequence"/>
</dbReference>
<dbReference type="PANTHER" id="PTHR30055">
    <property type="entry name" value="HTH-TYPE TRANSCRIPTIONAL REGULATOR RUTR"/>
    <property type="match status" value="1"/>
</dbReference>
<dbReference type="SUPFAM" id="SSF48498">
    <property type="entry name" value="Tetracyclin repressor-like, C-terminal domain"/>
    <property type="match status" value="1"/>
</dbReference>
<dbReference type="SUPFAM" id="SSF46689">
    <property type="entry name" value="Homeodomain-like"/>
    <property type="match status" value="1"/>
</dbReference>
<dbReference type="PANTHER" id="PTHR30055:SF240">
    <property type="entry name" value="HTH-TYPE TRANSCRIPTIONAL REGULATOR ACRR"/>
    <property type="match status" value="1"/>
</dbReference>
<dbReference type="Pfam" id="PF00440">
    <property type="entry name" value="TetR_N"/>
    <property type="match status" value="1"/>
</dbReference>
<name>A0A133XHM0_9RHOO</name>
<dbReference type="AlphaFoldDB" id="A0A133XHM0"/>
<keyword evidence="4" id="KW-0804">Transcription</keyword>
<proteinExistence type="predicted"/>
<keyword evidence="2" id="KW-0805">Transcription regulation</keyword>
<evidence type="ECO:0000256" key="3">
    <source>
        <dbReference type="ARBA" id="ARBA00023125"/>
    </source>
</evidence>
<dbReference type="RefSeq" id="WP_066883941.1">
    <property type="nucleotide sequence ID" value="NZ_LODL01000021.1"/>
</dbReference>
<evidence type="ECO:0000259" key="6">
    <source>
        <dbReference type="PROSITE" id="PS50977"/>
    </source>
</evidence>
<keyword evidence="8" id="KW-1185">Reference proteome</keyword>
<dbReference type="PRINTS" id="PR00455">
    <property type="entry name" value="HTHTETR"/>
</dbReference>
<evidence type="ECO:0000256" key="2">
    <source>
        <dbReference type="ARBA" id="ARBA00023015"/>
    </source>
</evidence>
<dbReference type="Pfam" id="PF08361">
    <property type="entry name" value="TetR_C_2"/>
    <property type="match status" value="1"/>
</dbReference>
<dbReference type="STRING" id="281362.AT959_13630"/>
<feature type="DNA-binding region" description="H-T-H motif" evidence="5">
    <location>
        <begin position="33"/>
        <end position="52"/>
    </location>
</feature>
<dbReference type="PROSITE" id="PS01081">
    <property type="entry name" value="HTH_TETR_1"/>
    <property type="match status" value="1"/>
</dbReference>
<dbReference type="PROSITE" id="PS50977">
    <property type="entry name" value="HTH_TETR_2"/>
    <property type="match status" value="1"/>
</dbReference>
<organism evidence="7 8">
    <name type="scientific">Dechloromonas denitrificans</name>
    <dbReference type="NCBI Taxonomy" id="281362"/>
    <lineage>
        <taxon>Bacteria</taxon>
        <taxon>Pseudomonadati</taxon>
        <taxon>Pseudomonadota</taxon>
        <taxon>Betaproteobacteria</taxon>
        <taxon>Rhodocyclales</taxon>
        <taxon>Azonexaceae</taxon>
        <taxon>Dechloromonas</taxon>
    </lineage>
</organism>
<dbReference type="InterPro" id="IPR013572">
    <property type="entry name" value="Tscrpt_reg_MAATS_C"/>
</dbReference>
<evidence type="ECO:0000313" key="7">
    <source>
        <dbReference type="EMBL" id="KXB30376.1"/>
    </source>
</evidence>
<comment type="caution">
    <text evidence="7">The sequence shown here is derived from an EMBL/GenBank/DDBJ whole genome shotgun (WGS) entry which is preliminary data.</text>
</comment>
<dbReference type="InterPro" id="IPR050109">
    <property type="entry name" value="HTH-type_TetR-like_transc_reg"/>
</dbReference>
<gene>
    <name evidence="7" type="ORF">AT959_13630</name>
</gene>
<keyword evidence="3 5" id="KW-0238">DNA-binding</keyword>
<evidence type="ECO:0000256" key="1">
    <source>
        <dbReference type="ARBA" id="ARBA00022491"/>
    </source>
</evidence>
<sequence>MVRRTKEDAQVTRNRILDTAVEVFNHKGVAHTSLNDIAKEAGVTRGAIYWHFENKVAMFDAMIERLICPLLINAEDREARIAADPLQFIEDASREFLGKMLSDANFRKVFEILWHKCEYVGEMANIRDSHLEEGENHIDILQRAFTLAQERGQIRLGLTPHQATIGLISLLDGMLFNWTRNPQMFPLETYAMPILDSWLQGLSAQTPAK</sequence>
<dbReference type="InterPro" id="IPR023772">
    <property type="entry name" value="DNA-bd_HTH_TetR-type_CS"/>
</dbReference>
<protein>
    <recommendedName>
        <fullName evidence="6">HTH tetR-type domain-containing protein</fullName>
    </recommendedName>
</protein>
<feature type="domain" description="HTH tetR-type" evidence="6">
    <location>
        <begin position="10"/>
        <end position="70"/>
    </location>
</feature>
<dbReference type="Gene3D" id="1.10.357.10">
    <property type="entry name" value="Tetracycline Repressor, domain 2"/>
    <property type="match status" value="1"/>
</dbReference>
<evidence type="ECO:0000256" key="4">
    <source>
        <dbReference type="ARBA" id="ARBA00023163"/>
    </source>
</evidence>